<dbReference type="GO" id="GO:0004540">
    <property type="term" value="F:RNA nuclease activity"/>
    <property type="evidence" value="ECO:0007669"/>
    <property type="project" value="InterPro"/>
</dbReference>
<accession>A0A948RZC0</accession>
<feature type="domain" description="RNB" evidence="1">
    <location>
        <begin position="53"/>
        <end position="107"/>
    </location>
</feature>
<feature type="domain" description="RNase II-type exonuclease C-terminal S1" evidence="2">
    <location>
        <begin position="127"/>
        <end position="184"/>
    </location>
</feature>
<organism evidence="3 4">
    <name type="scientific">Eiseniibacteriota bacterium</name>
    <dbReference type="NCBI Taxonomy" id="2212470"/>
    <lineage>
        <taxon>Bacteria</taxon>
        <taxon>Candidatus Eiseniibacteriota</taxon>
    </lineage>
</organism>
<dbReference type="InterPro" id="IPR001900">
    <property type="entry name" value="RNase_II/R"/>
</dbReference>
<evidence type="ECO:0000259" key="2">
    <source>
        <dbReference type="Pfam" id="PF18614"/>
    </source>
</evidence>
<dbReference type="Pfam" id="PF00773">
    <property type="entry name" value="RNB"/>
    <property type="match status" value="1"/>
</dbReference>
<proteinExistence type="predicted"/>
<protein>
    <submittedName>
        <fullName evidence="3">RNB domain-containing ribonuclease</fullName>
    </submittedName>
</protein>
<evidence type="ECO:0000259" key="1">
    <source>
        <dbReference type="Pfam" id="PF00773"/>
    </source>
</evidence>
<dbReference type="InterPro" id="IPR040596">
    <property type="entry name" value="RNase_II_C_S1"/>
</dbReference>
<reference evidence="3" key="1">
    <citation type="submission" date="2021-05" db="EMBL/GenBank/DDBJ databases">
        <title>Energy efficiency and biological interactions define the core microbiome of deep oligotrophic groundwater.</title>
        <authorList>
            <person name="Mehrshad M."/>
            <person name="Lopez-Fernandez M."/>
            <person name="Bell E."/>
            <person name="Bernier-Latmani R."/>
            <person name="Bertilsson S."/>
            <person name="Dopson M."/>
        </authorList>
    </citation>
    <scope>NUCLEOTIDE SEQUENCE</scope>
    <source>
        <strain evidence="3">Modern_marine.mb.64</strain>
    </source>
</reference>
<dbReference type="SUPFAM" id="SSF50249">
    <property type="entry name" value="Nucleic acid-binding proteins"/>
    <property type="match status" value="2"/>
</dbReference>
<gene>
    <name evidence="3" type="ORF">KJ970_13515</name>
</gene>
<name>A0A948RZC0_UNCEI</name>
<comment type="caution">
    <text evidence="3">The sequence shown here is derived from an EMBL/GenBank/DDBJ whole genome shotgun (WGS) entry which is preliminary data.</text>
</comment>
<dbReference type="InterPro" id="IPR050180">
    <property type="entry name" value="RNR_Ribonuclease"/>
</dbReference>
<dbReference type="PANTHER" id="PTHR23355">
    <property type="entry name" value="RIBONUCLEASE"/>
    <property type="match status" value="1"/>
</dbReference>
<dbReference type="EMBL" id="JAHJDP010000077">
    <property type="protein sequence ID" value="MBU2691932.1"/>
    <property type="molecule type" value="Genomic_DNA"/>
</dbReference>
<dbReference type="PANTHER" id="PTHR23355:SF9">
    <property type="entry name" value="DIS3-LIKE EXONUCLEASE 2"/>
    <property type="match status" value="1"/>
</dbReference>
<sequence>MGPGEAKGEFKRRMEQVHLGERIVGMETFDRMTDRQEIRRRGLEPDFPAPALPGGGVKVMVAVADVSTLVPSGSAVDAHAAANTTSIYTPPQNFPMLPERLSTDLMTQRLVKTAAACLLDRRIGHLFDGVVTGTSPKGTWARIFNPPVEGRITEGMQGLDVGDRVRVKLIHTDPERGFIDFARAGRENHS</sequence>
<evidence type="ECO:0000313" key="4">
    <source>
        <dbReference type="Proteomes" id="UP000777784"/>
    </source>
</evidence>
<dbReference type="InterPro" id="IPR012340">
    <property type="entry name" value="NA-bd_OB-fold"/>
</dbReference>
<dbReference type="GO" id="GO:0006402">
    <property type="term" value="P:mRNA catabolic process"/>
    <property type="evidence" value="ECO:0007669"/>
    <property type="project" value="TreeGrafter"/>
</dbReference>
<dbReference type="Proteomes" id="UP000777784">
    <property type="component" value="Unassembled WGS sequence"/>
</dbReference>
<evidence type="ECO:0000313" key="3">
    <source>
        <dbReference type="EMBL" id="MBU2691932.1"/>
    </source>
</evidence>
<dbReference type="Pfam" id="PF18614">
    <property type="entry name" value="RNase_II_C_S1"/>
    <property type="match status" value="1"/>
</dbReference>
<dbReference type="AlphaFoldDB" id="A0A948RZC0"/>
<dbReference type="GO" id="GO:0003723">
    <property type="term" value="F:RNA binding"/>
    <property type="evidence" value="ECO:0007669"/>
    <property type="project" value="InterPro"/>
</dbReference>